<comment type="subcellular location">
    <subcellularLocation>
        <location evidence="1">Nucleus</location>
    </subcellularLocation>
</comment>
<evidence type="ECO:0000259" key="7">
    <source>
        <dbReference type="PROSITE" id="PS50110"/>
    </source>
</evidence>
<evidence type="ECO:0000256" key="6">
    <source>
        <dbReference type="PROSITE-ProRule" id="PRU00169"/>
    </source>
</evidence>
<reference evidence="9" key="1">
    <citation type="submission" date="2025-08" db="UniProtKB">
        <authorList>
            <consortium name="RefSeq"/>
        </authorList>
    </citation>
    <scope>IDENTIFICATION</scope>
    <source>
        <tissue evidence="9">Etiolated seedlings</tissue>
    </source>
</reference>
<proteinExistence type="predicted"/>
<keyword evidence="2" id="KW-0902">Two-component regulatory system</keyword>
<sequence length="260" mass="30415">MEFIKRLPKRFPIGLRVLVLDVDTTHHPILHAMGNQFLYQVTTCCKPSVALNLLSQTECSFDVIIVDTDMQELSAYDFLEHILLFHKIPVIFMSSDYSTNSIMEAITKGASDYWIKPLEEQEFKNMWKYVVKGVMINENKHEKKLNQNMNIFDMNNIFNRKRGREDEFNVPKQGIDSEDEKHNHNDDYPPATKKFRFSWNQQFHNQFVIVVNQLGLDNVKPKQILKIMDVPGLTREHVASHLQVSFVITVLYPCMLSHGW</sequence>
<dbReference type="GO" id="GO:0009736">
    <property type="term" value="P:cytokinin-activated signaling pathway"/>
    <property type="evidence" value="ECO:0007669"/>
    <property type="project" value="InterPro"/>
</dbReference>
<dbReference type="InterPro" id="IPR011006">
    <property type="entry name" value="CheY-like_superfamily"/>
</dbReference>
<organism evidence="8 9">
    <name type="scientific">Cicer arietinum</name>
    <name type="common">Chickpea</name>
    <name type="synonym">Garbanzo</name>
    <dbReference type="NCBI Taxonomy" id="3827"/>
    <lineage>
        <taxon>Eukaryota</taxon>
        <taxon>Viridiplantae</taxon>
        <taxon>Streptophyta</taxon>
        <taxon>Embryophyta</taxon>
        <taxon>Tracheophyta</taxon>
        <taxon>Spermatophyta</taxon>
        <taxon>Magnoliopsida</taxon>
        <taxon>eudicotyledons</taxon>
        <taxon>Gunneridae</taxon>
        <taxon>Pentapetalae</taxon>
        <taxon>rosids</taxon>
        <taxon>fabids</taxon>
        <taxon>Fabales</taxon>
        <taxon>Fabaceae</taxon>
        <taxon>Papilionoideae</taxon>
        <taxon>50 kb inversion clade</taxon>
        <taxon>NPAAA clade</taxon>
        <taxon>Hologalegina</taxon>
        <taxon>IRL clade</taxon>
        <taxon>Cicereae</taxon>
        <taxon>Cicer</taxon>
    </lineage>
</organism>
<dbReference type="GeneID" id="101496941"/>
<name>A0A1S3EH82_CICAR</name>
<protein>
    <submittedName>
        <fullName evidence="9">Two-component response regulator ARR14-like isoform X1</fullName>
    </submittedName>
</protein>
<gene>
    <name evidence="9" type="primary">LOC101496941</name>
</gene>
<dbReference type="Pfam" id="PF00072">
    <property type="entry name" value="Response_reg"/>
    <property type="match status" value="1"/>
</dbReference>
<feature type="domain" description="Response regulatory" evidence="7">
    <location>
        <begin position="16"/>
        <end position="131"/>
    </location>
</feature>
<dbReference type="InterPro" id="IPR009057">
    <property type="entry name" value="Homeodomain-like_sf"/>
</dbReference>
<dbReference type="PANTHER" id="PTHR43874">
    <property type="entry name" value="TWO-COMPONENT RESPONSE REGULATOR"/>
    <property type="match status" value="1"/>
</dbReference>
<keyword evidence="3" id="KW-0805">Transcription regulation</keyword>
<dbReference type="PROSITE" id="PS50110">
    <property type="entry name" value="RESPONSE_REGULATORY"/>
    <property type="match status" value="1"/>
</dbReference>
<dbReference type="InterPro" id="IPR045279">
    <property type="entry name" value="ARR-like"/>
</dbReference>
<dbReference type="SUPFAM" id="SSF52172">
    <property type="entry name" value="CheY-like"/>
    <property type="match status" value="1"/>
</dbReference>
<evidence type="ECO:0000256" key="2">
    <source>
        <dbReference type="ARBA" id="ARBA00023012"/>
    </source>
</evidence>
<dbReference type="GO" id="GO:0003677">
    <property type="term" value="F:DNA binding"/>
    <property type="evidence" value="ECO:0007669"/>
    <property type="project" value="InterPro"/>
</dbReference>
<keyword evidence="8" id="KW-1185">Reference proteome</keyword>
<dbReference type="GO" id="GO:0005634">
    <property type="term" value="C:nucleus"/>
    <property type="evidence" value="ECO:0007669"/>
    <property type="project" value="UniProtKB-SubCell"/>
</dbReference>
<dbReference type="FunFam" id="1.10.10.60:FF:000007">
    <property type="entry name" value="Two-component response regulator"/>
    <property type="match status" value="1"/>
</dbReference>
<keyword evidence="5" id="KW-0539">Nucleus</keyword>
<dbReference type="AlphaFoldDB" id="A0A1S3EH82"/>
<dbReference type="Gene3D" id="3.40.50.2300">
    <property type="match status" value="1"/>
</dbReference>
<dbReference type="PANTHER" id="PTHR43874:SF206">
    <property type="entry name" value="RESPONSE REGULATOR RECEIVER DOMAIN PROTEIN"/>
    <property type="match status" value="1"/>
</dbReference>
<evidence type="ECO:0000313" key="9">
    <source>
        <dbReference type="RefSeq" id="XP_012575197.1"/>
    </source>
</evidence>
<evidence type="ECO:0000256" key="5">
    <source>
        <dbReference type="ARBA" id="ARBA00023242"/>
    </source>
</evidence>
<dbReference type="Proteomes" id="UP000087171">
    <property type="component" value="Unplaced"/>
</dbReference>
<keyword evidence="4" id="KW-0804">Transcription</keyword>
<dbReference type="Gene3D" id="1.10.10.60">
    <property type="entry name" value="Homeodomain-like"/>
    <property type="match status" value="1"/>
</dbReference>
<dbReference type="OrthoDB" id="1426639at2759"/>
<accession>A0A1S3EH82</accession>
<dbReference type="InterPro" id="IPR006447">
    <property type="entry name" value="Myb_dom_plants"/>
</dbReference>
<evidence type="ECO:0000256" key="4">
    <source>
        <dbReference type="ARBA" id="ARBA00023163"/>
    </source>
</evidence>
<evidence type="ECO:0000313" key="8">
    <source>
        <dbReference type="Proteomes" id="UP000087171"/>
    </source>
</evidence>
<evidence type="ECO:0000256" key="1">
    <source>
        <dbReference type="ARBA" id="ARBA00004123"/>
    </source>
</evidence>
<keyword evidence="6" id="KW-0597">Phosphoprotein</keyword>
<dbReference type="InterPro" id="IPR001789">
    <property type="entry name" value="Sig_transdc_resp-reg_receiver"/>
</dbReference>
<feature type="modified residue" description="4-aspartylphosphate" evidence="6">
    <location>
        <position position="67"/>
    </location>
</feature>
<dbReference type="SMART" id="SM00448">
    <property type="entry name" value="REC"/>
    <property type="match status" value="1"/>
</dbReference>
<dbReference type="NCBIfam" id="TIGR01557">
    <property type="entry name" value="myb_SHAQKYF"/>
    <property type="match status" value="1"/>
</dbReference>
<dbReference type="CDD" id="cd17584">
    <property type="entry name" value="REC_typeB_ARR-like"/>
    <property type="match status" value="1"/>
</dbReference>
<evidence type="ECO:0000256" key="3">
    <source>
        <dbReference type="ARBA" id="ARBA00023015"/>
    </source>
</evidence>
<dbReference type="SUPFAM" id="SSF46689">
    <property type="entry name" value="Homeodomain-like"/>
    <property type="match status" value="1"/>
</dbReference>
<dbReference type="RefSeq" id="XP_012575197.1">
    <property type="nucleotide sequence ID" value="XM_012719743.2"/>
</dbReference>
<dbReference type="GO" id="GO:0000160">
    <property type="term" value="P:phosphorelay signal transduction system"/>
    <property type="evidence" value="ECO:0007669"/>
    <property type="project" value="UniProtKB-KW"/>
</dbReference>